<accession>A0A6P5XRV6</accession>
<dbReference type="SUPFAM" id="SSF52540">
    <property type="entry name" value="P-loop containing nucleoside triphosphate hydrolases"/>
    <property type="match status" value="1"/>
</dbReference>
<dbReference type="PANTHER" id="PTHR14074">
    <property type="entry name" value="HELICASE WITH DEATH DOMAIN-RELATED"/>
    <property type="match status" value="1"/>
</dbReference>
<dbReference type="Pfam" id="PF04851">
    <property type="entry name" value="ResIII"/>
    <property type="match status" value="1"/>
</dbReference>
<dbReference type="InterPro" id="IPR027417">
    <property type="entry name" value="P-loop_NTPase"/>
</dbReference>
<dbReference type="RefSeq" id="XP_022730576.1">
    <property type="nucleotide sequence ID" value="XM_022874841.1"/>
</dbReference>
<organism evidence="2 3">
    <name type="scientific">Durio zibethinus</name>
    <name type="common">Durian</name>
    <dbReference type="NCBI Taxonomy" id="66656"/>
    <lineage>
        <taxon>Eukaryota</taxon>
        <taxon>Viridiplantae</taxon>
        <taxon>Streptophyta</taxon>
        <taxon>Embryophyta</taxon>
        <taxon>Tracheophyta</taxon>
        <taxon>Spermatophyta</taxon>
        <taxon>Magnoliopsida</taxon>
        <taxon>eudicotyledons</taxon>
        <taxon>Gunneridae</taxon>
        <taxon>Pentapetalae</taxon>
        <taxon>rosids</taxon>
        <taxon>malvids</taxon>
        <taxon>Malvales</taxon>
        <taxon>Malvaceae</taxon>
        <taxon>Helicteroideae</taxon>
        <taxon>Durio</taxon>
    </lineage>
</organism>
<dbReference type="Proteomes" id="UP000515121">
    <property type="component" value="Unplaced"/>
</dbReference>
<feature type="domain" description="Helicase/UvrB N-terminal" evidence="1">
    <location>
        <begin position="25"/>
        <end position="93"/>
    </location>
</feature>
<dbReference type="OrthoDB" id="6513042at2759"/>
<dbReference type="KEGG" id="dzi:111285400"/>
<proteinExistence type="predicted"/>
<evidence type="ECO:0000259" key="1">
    <source>
        <dbReference type="Pfam" id="PF04851"/>
    </source>
</evidence>
<dbReference type="AlphaFoldDB" id="A0A6P5XRV6"/>
<name>A0A6P5XRV6_DURZI</name>
<keyword evidence="2" id="KW-1185">Reference proteome</keyword>
<dbReference type="InterPro" id="IPR051363">
    <property type="entry name" value="RLR_Helicase"/>
</dbReference>
<dbReference type="Gene3D" id="3.40.50.300">
    <property type="entry name" value="P-loop containing nucleotide triphosphate hydrolases"/>
    <property type="match status" value="1"/>
</dbReference>
<dbReference type="GO" id="GO:0005524">
    <property type="term" value="F:ATP binding"/>
    <property type="evidence" value="ECO:0007669"/>
    <property type="project" value="InterPro"/>
</dbReference>
<protein>
    <submittedName>
        <fullName evidence="3">Endoribonuclease Dicer homolog 3a-like</fullName>
    </submittedName>
</protein>
<sequence>MMVLDNIDLTMEDSFSSLNPKDLNPRGYQLQVYEVAKRRNIIAVLDTGGGKTMIAVMLIRDFGQAIKSTDIIKSIIFLASAVHLVNQQFEYIKTHAN</sequence>
<dbReference type="PANTHER" id="PTHR14074:SF16">
    <property type="entry name" value="ANTIVIRAL INNATE IMMUNE RESPONSE RECEPTOR RIG-I"/>
    <property type="match status" value="1"/>
</dbReference>
<evidence type="ECO:0000313" key="2">
    <source>
        <dbReference type="Proteomes" id="UP000515121"/>
    </source>
</evidence>
<dbReference type="GeneID" id="111285400"/>
<evidence type="ECO:0000313" key="3">
    <source>
        <dbReference type="RefSeq" id="XP_022730576.1"/>
    </source>
</evidence>
<dbReference type="GO" id="GO:0005737">
    <property type="term" value="C:cytoplasm"/>
    <property type="evidence" value="ECO:0007669"/>
    <property type="project" value="TreeGrafter"/>
</dbReference>
<dbReference type="GO" id="GO:0016787">
    <property type="term" value="F:hydrolase activity"/>
    <property type="evidence" value="ECO:0007669"/>
    <property type="project" value="InterPro"/>
</dbReference>
<gene>
    <name evidence="3" type="primary">LOC111285400</name>
</gene>
<dbReference type="GO" id="GO:0003677">
    <property type="term" value="F:DNA binding"/>
    <property type="evidence" value="ECO:0007669"/>
    <property type="project" value="InterPro"/>
</dbReference>
<reference evidence="3" key="1">
    <citation type="submission" date="2025-08" db="UniProtKB">
        <authorList>
            <consortium name="RefSeq"/>
        </authorList>
    </citation>
    <scope>IDENTIFICATION</scope>
    <source>
        <tissue evidence="3">Fruit stalk</tissue>
    </source>
</reference>
<dbReference type="InterPro" id="IPR006935">
    <property type="entry name" value="Helicase/UvrB_N"/>
</dbReference>